<proteinExistence type="inferred from homology"/>
<evidence type="ECO:0000313" key="3">
    <source>
        <dbReference type="EMBL" id="MFB8778014.1"/>
    </source>
</evidence>
<dbReference type="Proteomes" id="UP001585080">
    <property type="component" value="Unassembled WGS sequence"/>
</dbReference>
<dbReference type="EMBL" id="JAYMRP010000070">
    <property type="protein sequence ID" value="MFB8778014.1"/>
    <property type="molecule type" value="Genomic_DNA"/>
</dbReference>
<dbReference type="InterPro" id="IPR011009">
    <property type="entry name" value="Kinase-like_dom_sf"/>
</dbReference>
<dbReference type="CDD" id="cd05121">
    <property type="entry name" value="ABC1_ADCK3-like"/>
    <property type="match status" value="1"/>
</dbReference>
<keyword evidence="4" id="KW-1185">Reference proteome</keyword>
<evidence type="ECO:0000313" key="4">
    <source>
        <dbReference type="Proteomes" id="UP001585080"/>
    </source>
</evidence>
<dbReference type="Pfam" id="PF03109">
    <property type="entry name" value="ABC1"/>
    <property type="match status" value="1"/>
</dbReference>
<dbReference type="InterPro" id="IPR000719">
    <property type="entry name" value="Prot_kinase_dom"/>
</dbReference>
<organism evidence="3 4">
    <name type="scientific">Streptomyces broussonetiae</name>
    <dbReference type="NCBI Taxonomy" id="2686304"/>
    <lineage>
        <taxon>Bacteria</taxon>
        <taxon>Bacillati</taxon>
        <taxon>Actinomycetota</taxon>
        <taxon>Actinomycetes</taxon>
        <taxon>Kitasatosporales</taxon>
        <taxon>Streptomycetaceae</taxon>
        <taxon>Streptomyces</taxon>
    </lineage>
</organism>
<dbReference type="InterPro" id="IPR050154">
    <property type="entry name" value="UbiB_kinase"/>
</dbReference>
<gene>
    <name evidence="3" type="ORF">VSS16_35820</name>
</gene>
<reference evidence="3 4" key="1">
    <citation type="submission" date="2024-01" db="EMBL/GenBank/DDBJ databases">
        <title>Genome mining of biosynthetic gene clusters to explore secondary metabolites of Streptomyces sp.</title>
        <authorList>
            <person name="Baig A."/>
            <person name="Ajitkumar Shintre N."/>
            <person name="Kumar H."/>
            <person name="Anbarasu A."/>
            <person name="Ramaiah S."/>
        </authorList>
    </citation>
    <scope>NUCLEOTIDE SEQUENCE [LARGE SCALE GENOMIC DNA]</scope>
    <source>
        <strain evidence="3 4">A57</strain>
    </source>
</reference>
<evidence type="ECO:0000259" key="2">
    <source>
        <dbReference type="PROSITE" id="PS50011"/>
    </source>
</evidence>
<dbReference type="PANTHER" id="PTHR10566">
    <property type="entry name" value="CHAPERONE-ACTIVITY OF BC1 COMPLEX CABC1 -RELATED"/>
    <property type="match status" value="1"/>
</dbReference>
<protein>
    <submittedName>
        <fullName evidence="3">AarF/UbiB family protein</fullName>
    </submittedName>
</protein>
<sequence>MTAARARLLARTASALLAGEVAGRTRRGAEADATTPQRRRAVALRQAFESLGPLYIKVGQILSTRPDFVSPTTMAELETLHDRASVTPFEVMEPVLREELGASWRSRFSFLETARPLGSASLAQVYEGVLRNGRPVVVKVQRPGVTVVMDADMQVLRRVARMIARHAPRFNATVDLETMLAVVFDAMRPELDFRLEAQNMDTARHTIHSFSTLDVPEVVHATRRTLIQTLAPGSNIRSADRSSFKEEDRIAIGRDLLGFMYRGYFEQRFFHADPHPGNILVRPGDKASIIDWGMVGRIDRRMSMSLVLILLGLAQNDGTAAARAWIEMSNPTSWADLAGFSSDIAILVPKIAAASLDDLNFGTTLTDVLKYSTKRGIQSSPLVSILGKSFANIDGSVRYLAPELSVTDVFVDHLRPILTHFVSEATSQSQLAQSLIEQLLLVSSSPSETRGVLRDMANRDTSINWSPTLTGMRAGIFREDRTWRVMAAVAVYLAWRARHRP</sequence>
<feature type="domain" description="Protein kinase" evidence="2">
    <location>
        <begin position="111"/>
        <end position="501"/>
    </location>
</feature>
<dbReference type="PANTHER" id="PTHR10566:SF113">
    <property type="entry name" value="PROTEIN ACTIVITY OF BC1 COMPLEX KINASE 7, CHLOROPLASTIC"/>
    <property type="match status" value="1"/>
</dbReference>
<dbReference type="PROSITE" id="PS50011">
    <property type="entry name" value="PROTEIN_KINASE_DOM"/>
    <property type="match status" value="1"/>
</dbReference>
<comment type="caution">
    <text evidence="3">The sequence shown here is derived from an EMBL/GenBank/DDBJ whole genome shotgun (WGS) entry which is preliminary data.</text>
</comment>
<dbReference type="RefSeq" id="WP_376736441.1">
    <property type="nucleotide sequence ID" value="NZ_JAYMRP010000070.1"/>
</dbReference>
<comment type="similarity">
    <text evidence="1">Belongs to the protein kinase superfamily. ADCK protein kinase family.</text>
</comment>
<dbReference type="InterPro" id="IPR004147">
    <property type="entry name" value="ABC1_dom"/>
</dbReference>
<accession>A0ABV5EMD9</accession>
<dbReference type="SUPFAM" id="SSF56112">
    <property type="entry name" value="Protein kinase-like (PK-like)"/>
    <property type="match status" value="1"/>
</dbReference>
<evidence type="ECO:0000256" key="1">
    <source>
        <dbReference type="ARBA" id="ARBA00009670"/>
    </source>
</evidence>
<name>A0ABV5EMD9_9ACTN</name>